<proteinExistence type="predicted"/>
<dbReference type="KEGG" id="aar:Acear_1094"/>
<accession>D9QQ26</accession>
<keyword evidence="1" id="KW-0812">Transmembrane</keyword>
<keyword evidence="3" id="KW-1185">Reference proteome</keyword>
<evidence type="ECO:0000256" key="1">
    <source>
        <dbReference type="SAM" id="Phobius"/>
    </source>
</evidence>
<dbReference type="AlphaFoldDB" id="D9QQ26"/>
<evidence type="ECO:0000313" key="3">
    <source>
        <dbReference type="Proteomes" id="UP000001661"/>
    </source>
</evidence>
<keyword evidence="1" id="KW-0472">Membrane</keyword>
<sequence length="35" mass="4035">MGRVKKLISIIFILRFVVVNDMFTFDSGDIIEEMG</sequence>
<dbReference type="EMBL" id="CP002105">
    <property type="protein sequence ID" value="ADL12617.1"/>
    <property type="molecule type" value="Genomic_DNA"/>
</dbReference>
<feature type="transmembrane region" description="Helical" evidence="1">
    <location>
        <begin position="7"/>
        <end position="25"/>
    </location>
</feature>
<reference evidence="2 3" key="1">
    <citation type="journal article" date="2010" name="Stand. Genomic Sci.">
        <title>Complete genome sequence of Acetohalobium arabaticum type strain (Z-7288).</title>
        <authorList>
            <person name="Sikorski J."/>
            <person name="Lapidus A."/>
            <person name="Chertkov O."/>
            <person name="Lucas S."/>
            <person name="Copeland A."/>
            <person name="Glavina Del Rio T."/>
            <person name="Nolan M."/>
            <person name="Tice H."/>
            <person name="Cheng J.F."/>
            <person name="Han C."/>
            <person name="Brambilla E."/>
            <person name="Pitluck S."/>
            <person name="Liolios K."/>
            <person name="Ivanova N."/>
            <person name="Mavromatis K."/>
            <person name="Mikhailova N."/>
            <person name="Pati A."/>
            <person name="Bruce D."/>
            <person name="Detter C."/>
            <person name="Tapia R."/>
            <person name="Goodwin L."/>
            <person name="Chen A."/>
            <person name="Palaniappan K."/>
            <person name="Land M."/>
            <person name="Hauser L."/>
            <person name="Chang Y.J."/>
            <person name="Jeffries C.D."/>
            <person name="Rohde M."/>
            <person name="Goker M."/>
            <person name="Spring S."/>
            <person name="Woyke T."/>
            <person name="Bristow J."/>
            <person name="Eisen J.A."/>
            <person name="Markowitz V."/>
            <person name="Hugenholtz P."/>
            <person name="Kyrpides N.C."/>
            <person name="Klenk H.P."/>
        </authorList>
    </citation>
    <scope>NUCLEOTIDE SEQUENCE [LARGE SCALE GENOMIC DNA]</scope>
    <source>
        <strain evidence="3">ATCC 49924 / DSM 5501 / Z-7288</strain>
    </source>
</reference>
<dbReference type="Proteomes" id="UP000001661">
    <property type="component" value="Chromosome"/>
</dbReference>
<protein>
    <submittedName>
        <fullName evidence="2">Uncharacterized protein</fullName>
    </submittedName>
</protein>
<gene>
    <name evidence="2" type="ordered locus">Acear_1094</name>
</gene>
<name>D9QQ26_ACEAZ</name>
<organism evidence="2 3">
    <name type="scientific">Acetohalobium arabaticum (strain ATCC 49924 / DSM 5501 / Z-7288)</name>
    <dbReference type="NCBI Taxonomy" id="574087"/>
    <lineage>
        <taxon>Bacteria</taxon>
        <taxon>Bacillati</taxon>
        <taxon>Bacillota</taxon>
        <taxon>Clostridia</taxon>
        <taxon>Halanaerobiales</taxon>
        <taxon>Halobacteroidaceae</taxon>
        <taxon>Acetohalobium</taxon>
    </lineage>
</organism>
<dbReference type="HOGENOM" id="CLU_3362640_0_0_9"/>
<evidence type="ECO:0000313" key="2">
    <source>
        <dbReference type="EMBL" id="ADL12617.1"/>
    </source>
</evidence>
<keyword evidence="1" id="KW-1133">Transmembrane helix</keyword>